<accession>A0A9Q0JTE2</accession>
<comment type="similarity">
    <text evidence="3">Belongs to the SDE2 family.</text>
</comment>
<proteinExistence type="inferred from homology"/>
<feature type="region of interest" description="Disordered" evidence="9">
    <location>
        <begin position="198"/>
        <end position="272"/>
    </location>
</feature>
<evidence type="ECO:0000256" key="1">
    <source>
        <dbReference type="ARBA" id="ARBA00004123"/>
    </source>
</evidence>
<dbReference type="PANTHER" id="PTHR12786">
    <property type="entry name" value="SPLICING FACTOR SF3A-RELATED"/>
    <property type="match status" value="1"/>
</dbReference>
<dbReference type="InterPro" id="IPR051421">
    <property type="entry name" value="RNA_Proc_DNA_Dmg_Regulator"/>
</dbReference>
<evidence type="ECO:0000259" key="10">
    <source>
        <dbReference type="Pfam" id="PF22782"/>
    </source>
</evidence>
<evidence type="ECO:0000256" key="7">
    <source>
        <dbReference type="ARBA" id="ARBA00023242"/>
    </source>
</evidence>
<dbReference type="GO" id="GO:0008380">
    <property type="term" value="P:RNA splicing"/>
    <property type="evidence" value="ECO:0007669"/>
    <property type="project" value="UniProtKB-KW"/>
</dbReference>
<dbReference type="EMBL" id="JAMYWD010000012">
    <property type="protein sequence ID" value="KAJ4951031.1"/>
    <property type="molecule type" value="Genomic_DNA"/>
</dbReference>
<evidence type="ECO:0000256" key="5">
    <source>
        <dbReference type="ARBA" id="ARBA00022664"/>
    </source>
</evidence>
<sequence>MIKRPFLPHPRESRPLPTRSTDSFERSKFFINGGLSNVSQAIRRKLCSLKISTPIISGETLKTQIYELTRIRPQNQRLCTGCRDISEETLITASEDAFFPSVHLLLRLLGGKGGFGSLLRGAASKAGQKKTINFDACRDMSGRRLRHVNAEKKSEEWKADAEERKLEKVAEDFLKKQAKAAKKSGSALVKTVKDVDGKRNLDESDSDEEEDKANNDDDEKSVILNDGSSSGHSKEREGSWSLNSISDSQAERESSGGNSTESNFEEENDVPSRRGFELVEASRSKAVHAVAEVSVASELCIVSIVPRPGNSDLETEAASGSKAVQTGGTGSLEPESGNQEEQVGQATSVTVLEEVKGSQSGAIAAEPPNYAVEPKLGNHEMVVEDVDISDMERPLNFEEFNSAAEMEVLGMESSKQYLWRCLPRNFWPRNELILDYSILIGALSDVAWLHLLYKNNWDVRMWVGTLAPNKILAVVKPQFNQEINYGRVSSIAIKDEKGAGDAIFLSVTTV</sequence>
<evidence type="ECO:0000256" key="4">
    <source>
        <dbReference type="ARBA" id="ARBA00022490"/>
    </source>
</evidence>
<feature type="region of interest" description="Disordered" evidence="9">
    <location>
        <begin position="312"/>
        <end position="346"/>
    </location>
</feature>
<dbReference type="GO" id="GO:0006397">
    <property type="term" value="P:mRNA processing"/>
    <property type="evidence" value="ECO:0007669"/>
    <property type="project" value="UniProtKB-KW"/>
</dbReference>
<protein>
    <recommendedName>
        <fullName evidence="10">SDE2-like domain-containing protein</fullName>
    </recommendedName>
</protein>
<keyword evidence="7" id="KW-0539">Nucleus</keyword>
<keyword evidence="8" id="KW-0131">Cell cycle</keyword>
<keyword evidence="4" id="KW-0963">Cytoplasm</keyword>
<dbReference type="GO" id="GO:0005634">
    <property type="term" value="C:nucleus"/>
    <property type="evidence" value="ECO:0007669"/>
    <property type="project" value="UniProtKB-SubCell"/>
</dbReference>
<evidence type="ECO:0000313" key="12">
    <source>
        <dbReference type="Proteomes" id="UP001141806"/>
    </source>
</evidence>
<dbReference type="Pfam" id="PF22782">
    <property type="entry name" value="SDE2"/>
    <property type="match status" value="1"/>
</dbReference>
<dbReference type="GO" id="GO:0005737">
    <property type="term" value="C:cytoplasm"/>
    <property type="evidence" value="ECO:0007669"/>
    <property type="project" value="UniProtKB-SubCell"/>
</dbReference>
<feature type="region of interest" description="Disordered" evidence="9">
    <location>
        <begin position="1"/>
        <end position="21"/>
    </location>
</feature>
<keyword evidence="6" id="KW-0508">mRNA splicing</keyword>
<evidence type="ECO:0000313" key="11">
    <source>
        <dbReference type="EMBL" id="KAJ4951031.1"/>
    </source>
</evidence>
<keyword evidence="12" id="KW-1185">Reference proteome</keyword>
<gene>
    <name evidence="11" type="ORF">NE237_027863</name>
</gene>
<evidence type="ECO:0000256" key="2">
    <source>
        <dbReference type="ARBA" id="ARBA00004496"/>
    </source>
</evidence>
<reference evidence="11" key="1">
    <citation type="journal article" date="2023" name="Plant J.">
        <title>The genome of the king protea, Protea cynaroides.</title>
        <authorList>
            <person name="Chang J."/>
            <person name="Duong T.A."/>
            <person name="Schoeman C."/>
            <person name="Ma X."/>
            <person name="Roodt D."/>
            <person name="Barker N."/>
            <person name="Li Z."/>
            <person name="Van de Peer Y."/>
            <person name="Mizrachi E."/>
        </authorList>
    </citation>
    <scope>NUCLEOTIDE SEQUENCE</scope>
    <source>
        <tissue evidence="11">Young leaves</tissue>
    </source>
</reference>
<evidence type="ECO:0000256" key="3">
    <source>
        <dbReference type="ARBA" id="ARBA00008726"/>
    </source>
</evidence>
<comment type="subcellular location">
    <subcellularLocation>
        <location evidence="2">Cytoplasm</location>
    </subcellularLocation>
    <subcellularLocation>
        <location evidence="1">Nucleus</location>
    </subcellularLocation>
</comment>
<comment type="caution">
    <text evidence="11">The sequence shown here is derived from an EMBL/GenBank/DDBJ whole genome shotgun (WGS) entry which is preliminary data.</text>
</comment>
<evidence type="ECO:0000256" key="6">
    <source>
        <dbReference type="ARBA" id="ARBA00023187"/>
    </source>
</evidence>
<dbReference type="Proteomes" id="UP001141806">
    <property type="component" value="Unassembled WGS sequence"/>
</dbReference>
<dbReference type="OrthoDB" id="547031at2759"/>
<feature type="compositionally biased region" description="Acidic residues" evidence="9">
    <location>
        <begin position="203"/>
        <end position="219"/>
    </location>
</feature>
<dbReference type="InterPro" id="IPR053822">
    <property type="entry name" value="SDE2-like_dom"/>
</dbReference>
<feature type="compositionally biased region" description="Polar residues" evidence="9">
    <location>
        <begin position="336"/>
        <end position="346"/>
    </location>
</feature>
<keyword evidence="5" id="KW-0507">mRNA processing</keyword>
<evidence type="ECO:0000256" key="9">
    <source>
        <dbReference type="SAM" id="MobiDB-lite"/>
    </source>
</evidence>
<organism evidence="11 12">
    <name type="scientific">Protea cynaroides</name>
    <dbReference type="NCBI Taxonomy" id="273540"/>
    <lineage>
        <taxon>Eukaryota</taxon>
        <taxon>Viridiplantae</taxon>
        <taxon>Streptophyta</taxon>
        <taxon>Embryophyta</taxon>
        <taxon>Tracheophyta</taxon>
        <taxon>Spermatophyta</taxon>
        <taxon>Magnoliopsida</taxon>
        <taxon>Proteales</taxon>
        <taxon>Proteaceae</taxon>
        <taxon>Protea</taxon>
    </lineage>
</organism>
<name>A0A9Q0JTE2_9MAGN</name>
<feature type="domain" description="SDE2-like" evidence="10">
    <location>
        <begin position="110"/>
        <end position="214"/>
    </location>
</feature>
<evidence type="ECO:0000256" key="8">
    <source>
        <dbReference type="ARBA" id="ARBA00023306"/>
    </source>
</evidence>
<dbReference type="AlphaFoldDB" id="A0A9Q0JTE2"/>
<dbReference type="PANTHER" id="PTHR12786:SF1">
    <property type="entry name" value="SPLICING REGULATOR SDE2"/>
    <property type="match status" value="1"/>
</dbReference>